<proteinExistence type="predicted"/>
<dbReference type="Proteomes" id="UP000005808">
    <property type="component" value="Unassembled WGS sequence"/>
</dbReference>
<dbReference type="EMBL" id="AHJE01000136">
    <property type="protein sequence ID" value="EHP38281.1"/>
    <property type="molecule type" value="Genomic_DNA"/>
</dbReference>
<gene>
    <name evidence="1" type="ORF">OR16_38227</name>
</gene>
<feature type="non-terminal residue" evidence="1">
    <location>
        <position position="157"/>
    </location>
</feature>
<organism evidence="1 2">
    <name type="scientific">Cupriavidus basilensis OR16</name>
    <dbReference type="NCBI Taxonomy" id="1127483"/>
    <lineage>
        <taxon>Bacteria</taxon>
        <taxon>Pseudomonadati</taxon>
        <taxon>Pseudomonadota</taxon>
        <taxon>Betaproteobacteria</taxon>
        <taxon>Burkholderiales</taxon>
        <taxon>Burkholderiaceae</taxon>
        <taxon>Cupriavidus</taxon>
    </lineage>
</organism>
<sequence length="157" mass="17298">MLKAYDVDEQAENLSHWDQRYTQISPGRFEGALTEAWIGKIQIFRETINQVVRAEGQCWPDSRSFCFPLAMEGTGLFRGQVIGRNSLASMAGGTQMDFRSSPYLDLCSITFDASELQRMACDMAHLELASLLGNDAPVMAISAAAAGRLRLLMTAVV</sequence>
<dbReference type="AlphaFoldDB" id="H1SGV6"/>
<protein>
    <submittedName>
        <fullName evidence="1">AraC family transcriptional regulator</fullName>
    </submittedName>
</protein>
<evidence type="ECO:0000313" key="1">
    <source>
        <dbReference type="EMBL" id="EHP38281.1"/>
    </source>
</evidence>
<comment type="caution">
    <text evidence="1">The sequence shown here is derived from an EMBL/GenBank/DDBJ whole genome shotgun (WGS) entry which is preliminary data.</text>
</comment>
<accession>H1SGV6</accession>
<name>H1SGV6_9BURK</name>
<reference evidence="1 2" key="1">
    <citation type="journal article" date="2012" name="J. Bacteriol.">
        <title>De Novo Genome Project of Cupriavidus basilensis OR16.</title>
        <authorList>
            <person name="Cserhati M."/>
            <person name="Kriszt B."/>
            <person name="Szoboszlay S."/>
            <person name="Toth A."/>
            <person name="Szabo I."/>
            <person name="Tancsics A."/>
            <person name="Nagy I."/>
            <person name="Horvath B."/>
            <person name="Nagy I."/>
            <person name="Kukolya J."/>
        </authorList>
    </citation>
    <scope>NUCLEOTIDE SEQUENCE [LARGE SCALE GENOMIC DNA]</scope>
    <source>
        <strain evidence="1 2">OR16</strain>
    </source>
</reference>
<evidence type="ECO:0000313" key="2">
    <source>
        <dbReference type="Proteomes" id="UP000005808"/>
    </source>
</evidence>